<dbReference type="SUPFAM" id="SSF51338">
    <property type="entry name" value="Composite domain of metallo-dependent hydrolases"/>
    <property type="match status" value="1"/>
</dbReference>
<dbReference type="PANTHER" id="PTHR22642">
    <property type="entry name" value="IMIDAZOLONEPROPIONASE"/>
    <property type="match status" value="1"/>
</dbReference>
<protein>
    <submittedName>
        <fullName evidence="3">Amidohydrolase</fullName>
    </submittedName>
</protein>
<dbReference type="SUPFAM" id="SSF51556">
    <property type="entry name" value="Metallo-dependent hydrolases"/>
    <property type="match status" value="1"/>
</dbReference>
<name>A0A5M4AZ50_9BACT</name>
<dbReference type="Gene3D" id="3.20.20.140">
    <property type="entry name" value="Metal-dependent hydrolases"/>
    <property type="match status" value="1"/>
</dbReference>
<accession>A0A5M4AZ50</accession>
<proteinExistence type="predicted"/>
<dbReference type="GO" id="GO:0016810">
    <property type="term" value="F:hydrolase activity, acting on carbon-nitrogen (but not peptide) bonds"/>
    <property type="evidence" value="ECO:0007669"/>
    <property type="project" value="InterPro"/>
</dbReference>
<dbReference type="AlphaFoldDB" id="A0A5M4AZ50"/>
<dbReference type="EMBL" id="BLAX01000001">
    <property type="protein sequence ID" value="GET32896.1"/>
    <property type="molecule type" value="Genomic_DNA"/>
</dbReference>
<evidence type="ECO:0000313" key="4">
    <source>
        <dbReference type="Proteomes" id="UP000391834"/>
    </source>
</evidence>
<reference evidence="3 4" key="1">
    <citation type="submission" date="2019-10" db="EMBL/GenBank/DDBJ databases">
        <title>Prolixibacter strains distinguished by the presence of nitrate reductase genes were adept at nitrate-dependent anaerobic corrosion of metallic iron and carbon steel.</title>
        <authorList>
            <person name="Iino T."/>
            <person name="Shono N."/>
            <person name="Ito K."/>
            <person name="Nakamura R."/>
            <person name="Sueoka K."/>
            <person name="Harayama S."/>
            <person name="Ohkuma M."/>
        </authorList>
    </citation>
    <scope>NUCLEOTIDE SEQUENCE [LARGE SCALE GENOMIC DNA]</scope>
    <source>
        <strain evidence="3 4">JCM 13498</strain>
    </source>
</reference>
<keyword evidence="4" id="KW-1185">Reference proteome</keyword>
<keyword evidence="3" id="KW-0378">Hydrolase</keyword>
<gene>
    <name evidence="3" type="ORF">PbJCM13498_17590</name>
</gene>
<dbReference type="InterPro" id="IPR013108">
    <property type="entry name" value="Amidohydro_3"/>
</dbReference>
<dbReference type="InterPro" id="IPR032466">
    <property type="entry name" value="Metal_Hydrolase"/>
</dbReference>
<dbReference type="RefSeq" id="WP_025862771.1">
    <property type="nucleotide sequence ID" value="NZ_BLAX01000001.1"/>
</dbReference>
<dbReference type="CDD" id="cd01300">
    <property type="entry name" value="YtcJ_like"/>
    <property type="match status" value="1"/>
</dbReference>
<dbReference type="Gene3D" id="2.30.40.10">
    <property type="entry name" value="Urease, subunit C, domain 1"/>
    <property type="match status" value="1"/>
</dbReference>
<comment type="caution">
    <text evidence="3">The sequence shown here is derived from an EMBL/GenBank/DDBJ whole genome shotgun (WGS) entry which is preliminary data.</text>
</comment>
<dbReference type="Proteomes" id="UP000391834">
    <property type="component" value="Unassembled WGS sequence"/>
</dbReference>
<evidence type="ECO:0000313" key="3">
    <source>
        <dbReference type="EMBL" id="GET32896.1"/>
    </source>
</evidence>
<feature type="chain" id="PRO_5024466809" evidence="1">
    <location>
        <begin position="22"/>
        <end position="542"/>
    </location>
</feature>
<evidence type="ECO:0000259" key="2">
    <source>
        <dbReference type="Pfam" id="PF07969"/>
    </source>
</evidence>
<dbReference type="InterPro" id="IPR011059">
    <property type="entry name" value="Metal-dep_hydrolase_composite"/>
</dbReference>
<organism evidence="3 4">
    <name type="scientific">Prolixibacter bellariivorans</name>
    <dbReference type="NCBI Taxonomy" id="314319"/>
    <lineage>
        <taxon>Bacteria</taxon>
        <taxon>Pseudomonadati</taxon>
        <taxon>Bacteroidota</taxon>
        <taxon>Bacteroidia</taxon>
        <taxon>Marinilabiliales</taxon>
        <taxon>Prolixibacteraceae</taxon>
        <taxon>Prolixibacter</taxon>
    </lineage>
</organism>
<evidence type="ECO:0000256" key="1">
    <source>
        <dbReference type="SAM" id="SignalP"/>
    </source>
</evidence>
<dbReference type="Gene3D" id="3.10.310.70">
    <property type="match status" value="1"/>
</dbReference>
<sequence length="542" mass="60547">MIKYTLVMIVSTILFSMPAKGQTADLIIKNAKIYTVDPEFSKAEALAVKDGLFVGVGTNEEILNQFTGNNIIDANGKTIYPGFIDAHCHFLMYGQTLQKANLRDTKSFDEILDILKKHYQQNPEGWLEGTGWDHNDWPVKEFPDNKKLNKLFPTVPVILTRIDGHAVLANEEAIIASGINPDNFAEDEVIRENGKMTGIFLENAADALKKAIPPVSRKRKEEALLKAQRNCFAVGLSSIHDAGLPHGDIALIDSLQEKGDLKMRIYSMMSPDKENMQQLANGPVVKPRLHVASIKLYADGALGSRGAKLLEPYSDAPETSGIFVNEKEYLENICQKAYEAGFQINTHCIGDAAVKRILDIYQEILGGPNDRRWRIEHVQIVAPEDFARFRELNVIPSVQTTHCTSDMYWAAERIGVRIKYAYAYKQLLDENGWLANGSDFPIEEINPILGFYAGVVRKDPAGWPPERFQPENAISRKEALQAMTIWAAKAAFEEKEKGSIESGKLADFVMLDTDLMEAKEDQLVGSKVLLTVSNGEIVYRKD</sequence>
<dbReference type="InterPro" id="IPR033932">
    <property type="entry name" value="YtcJ-like"/>
</dbReference>
<dbReference type="Pfam" id="PF07969">
    <property type="entry name" value="Amidohydro_3"/>
    <property type="match status" value="1"/>
</dbReference>
<feature type="signal peptide" evidence="1">
    <location>
        <begin position="1"/>
        <end position="21"/>
    </location>
</feature>
<keyword evidence="1" id="KW-0732">Signal</keyword>
<feature type="domain" description="Amidohydrolase 3" evidence="2">
    <location>
        <begin position="71"/>
        <end position="539"/>
    </location>
</feature>
<dbReference type="PANTHER" id="PTHR22642:SF2">
    <property type="entry name" value="PROTEIN LONG AFTER FAR-RED 3"/>
    <property type="match status" value="1"/>
</dbReference>